<keyword evidence="2" id="KW-1185">Reference proteome</keyword>
<dbReference type="GO" id="GO:0003964">
    <property type="term" value="F:RNA-directed DNA polymerase activity"/>
    <property type="evidence" value="ECO:0007669"/>
    <property type="project" value="UniProtKB-KW"/>
</dbReference>
<reference evidence="2" key="1">
    <citation type="submission" date="2017-11" db="EMBL/GenBank/DDBJ databases">
        <authorList>
            <person name="Lima N.C."/>
            <person name="Parody-Merino A.M."/>
            <person name="Battley P.F."/>
            <person name="Fidler A.E."/>
            <person name="Prosdocimi F."/>
        </authorList>
    </citation>
    <scope>NUCLEOTIDE SEQUENCE [LARGE SCALE GENOMIC DNA]</scope>
</reference>
<keyword evidence="1" id="KW-0695">RNA-directed DNA polymerase</keyword>
<dbReference type="EMBL" id="KZ506226">
    <property type="protein sequence ID" value="PKU40666.1"/>
    <property type="molecule type" value="Genomic_DNA"/>
</dbReference>
<keyword evidence="1" id="KW-0548">Nucleotidyltransferase</keyword>
<evidence type="ECO:0000313" key="2">
    <source>
        <dbReference type="Proteomes" id="UP000233556"/>
    </source>
</evidence>
<proteinExistence type="predicted"/>
<gene>
    <name evidence="1" type="ORF">llap_9033</name>
</gene>
<accession>A0A2I0U3M9</accession>
<dbReference type="OrthoDB" id="410381at2759"/>
<name>A0A2I0U3M9_LIMLA</name>
<dbReference type="PANTHER" id="PTHR33332">
    <property type="entry name" value="REVERSE TRANSCRIPTASE DOMAIN-CONTAINING PROTEIN"/>
    <property type="match status" value="1"/>
</dbReference>
<protein>
    <submittedName>
        <fullName evidence="1">Rna-directed dna polymerase from mobile element jockey-like</fullName>
    </submittedName>
</protein>
<organism evidence="1 2">
    <name type="scientific">Limosa lapponica baueri</name>
    <dbReference type="NCBI Taxonomy" id="1758121"/>
    <lineage>
        <taxon>Eukaryota</taxon>
        <taxon>Metazoa</taxon>
        <taxon>Chordata</taxon>
        <taxon>Craniata</taxon>
        <taxon>Vertebrata</taxon>
        <taxon>Euteleostomi</taxon>
        <taxon>Archelosauria</taxon>
        <taxon>Archosauria</taxon>
        <taxon>Dinosauria</taxon>
        <taxon>Saurischia</taxon>
        <taxon>Theropoda</taxon>
        <taxon>Coelurosauria</taxon>
        <taxon>Aves</taxon>
        <taxon>Neognathae</taxon>
        <taxon>Neoaves</taxon>
        <taxon>Charadriiformes</taxon>
        <taxon>Scolopacidae</taxon>
        <taxon>Limosa</taxon>
    </lineage>
</organism>
<dbReference type="Proteomes" id="UP000233556">
    <property type="component" value="Unassembled WGS sequence"/>
</dbReference>
<evidence type="ECO:0000313" key="1">
    <source>
        <dbReference type="EMBL" id="PKU40666.1"/>
    </source>
</evidence>
<sequence length="210" mass="23955">MPSTLEKWACVNLMKFNKVKWRVLHLDLSNSWHQYRLEDEGFETNPAEKDFRVRVNEKLNMSQQCALTAQKANCILGCIKRSVASRSREVILPLNSTLFSRLGDGTKLTLCEFMGDGNSGKVLGTLEGRAAILKNLNNLEKWTDRIIMKFNKSKLSPVHLSWHDPVHPNRLGAHWLERSFAENDPVDNQSNRNQQYALAAKAAYCVLGWV</sequence>
<dbReference type="AlphaFoldDB" id="A0A2I0U3M9"/>
<keyword evidence="1" id="KW-0808">Transferase</keyword>
<reference evidence="2" key="2">
    <citation type="submission" date="2017-12" db="EMBL/GenBank/DDBJ databases">
        <title>Genome sequence of the Bar-tailed Godwit (Limosa lapponica baueri).</title>
        <authorList>
            <person name="Lima N.C.B."/>
            <person name="Parody-Merino A.M."/>
            <person name="Battley P.F."/>
            <person name="Fidler A.E."/>
            <person name="Prosdocimi F."/>
        </authorList>
    </citation>
    <scope>NUCLEOTIDE SEQUENCE [LARGE SCALE GENOMIC DNA]</scope>
</reference>